<proteinExistence type="predicted"/>
<accession>A0A4R8DU30</accession>
<evidence type="ECO:0000256" key="1">
    <source>
        <dbReference type="SAM" id="MobiDB-lite"/>
    </source>
</evidence>
<dbReference type="AlphaFoldDB" id="A0A4R8DU30"/>
<dbReference type="SUPFAM" id="SSF82185">
    <property type="entry name" value="Histone H3 K4-specific methyltransferase SET7/9 N-terminal domain"/>
    <property type="match status" value="1"/>
</dbReference>
<feature type="region of interest" description="Disordered" evidence="1">
    <location>
        <begin position="179"/>
        <end position="221"/>
    </location>
</feature>
<feature type="chain" id="PRO_5020937677" description="MORN repeat protein" evidence="2">
    <location>
        <begin position="21"/>
        <end position="221"/>
    </location>
</feature>
<organism evidence="3 4">
    <name type="scientific">Dinghuibacter silviterrae</name>
    <dbReference type="NCBI Taxonomy" id="1539049"/>
    <lineage>
        <taxon>Bacteria</taxon>
        <taxon>Pseudomonadati</taxon>
        <taxon>Bacteroidota</taxon>
        <taxon>Chitinophagia</taxon>
        <taxon>Chitinophagales</taxon>
        <taxon>Chitinophagaceae</taxon>
        <taxon>Dinghuibacter</taxon>
    </lineage>
</organism>
<protein>
    <recommendedName>
        <fullName evidence="5">MORN repeat protein</fullName>
    </recommendedName>
</protein>
<keyword evidence="2" id="KW-0732">Signal</keyword>
<dbReference type="EMBL" id="SODV01000001">
    <property type="protein sequence ID" value="TDX00955.1"/>
    <property type="molecule type" value="Genomic_DNA"/>
</dbReference>
<sequence length="221" mass="24907">MYLRSLLSGLALCTLLGANAQCITYSLSEKGDTLNCVDAQHHKQGRWVVHVDELRGEPGYEEEGAYFNDGKNGIWRRYDLQGDIIAVENYKWGSKDSTQEYFTWAGDRLREENWMSVNPKNPYDTVVVYDDPHNPFKANRRVVKLDASTVKNGTWLYFDPSTGTVAKTERYVLGKLQNEFGGTAPQNRVDSAGAKPPPEVEQFNKKNSGKKYKVRTGETGG</sequence>
<evidence type="ECO:0000313" key="4">
    <source>
        <dbReference type="Proteomes" id="UP000294498"/>
    </source>
</evidence>
<keyword evidence="4" id="KW-1185">Reference proteome</keyword>
<evidence type="ECO:0008006" key="5">
    <source>
        <dbReference type="Google" id="ProtNLM"/>
    </source>
</evidence>
<dbReference type="Proteomes" id="UP000294498">
    <property type="component" value="Unassembled WGS sequence"/>
</dbReference>
<reference evidence="3 4" key="1">
    <citation type="submission" date="2019-03" db="EMBL/GenBank/DDBJ databases">
        <title>Genomic Encyclopedia of Type Strains, Phase IV (KMG-IV): sequencing the most valuable type-strain genomes for metagenomic binning, comparative biology and taxonomic classification.</title>
        <authorList>
            <person name="Goeker M."/>
        </authorList>
    </citation>
    <scope>NUCLEOTIDE SEQUENCE [LARGE SCALE GENOMIC DNA]</scope>
    <source>
        <strain evidence="3 4">DSM 100059</strain>
    </source>
</reference>
<evidence type="ECO:0000313" key="3">
    <source>
        <dbReference type="EMBL" id="TDX00955.1"/>
    </source>
</evidence>
<dbReference type="RefSeq" id="WP_133993097.1">
    <property type="nucleotide sequence ID" value="NZ_SODV01000001.1"/>
</dbReference>
<evidence type="ECO:0000256" key="2">
    <source>
        <dbReference type="SAM" id="SignalP"/>
    </source>
</evidence>
<dbReference type="OrthoDB" id="649587at2"/>
<gene>
    <name evidence="3" type="ORF">EDB95_1986</name>
</gene>
<feature type="signal peptide" evidence="2">
    <location>
        <begin position="1"/>
        <end position="20"/>
    </location>
</feature>
<comment type="caution">
    <text evidence="3">The sequence shown here is derived from an EMBL/GenBank/DDBJ whole genome shotgun (WGS) entry which is preliminary data.</text>
</comment>
<name>A0A4R8DU30_9BACT</name>